<name>A0A7C8MTD2_9PEZI</name>
<accession>A0A7C8MTD2</accession>
<keyword evidence="3" id="KW-1185">Reference proteome</keyword>
<dbReference type="InParanoid" id="A0A7C8MTD2"/>
<dbReference type="EMBL" id="WUBL01000125">
    <property type="protein sequence ID" value="KAF2965134.1"/>
    <property type="molecule type" value="Genomic_DNA"/>
</dbReference>
<evidence type="ECO:0000313" key="2">
    <source>
        <dbReference type="EMBL" id="KAF2965134.1"/>
    </source>
</evidence>
<proteinExistence type="predicted"/>
<evidence type="ECO:0000256" key="1">
    <source>
        <dbReference type="SAM" id="SignalP"/>
    </source>
</evidence>
<comment type="caution">
    <text evidence="2">The sequence shown here is derived from an EMBL/GenBank/DDBJ whole genome shotgun (WGS) entry which is preliminary data.</text>
</comment>
<dbReference type="Proteomes" id="UP000481858">
    <property type="component" value="Unassembled WGS sequence"/>
</dbReference>
<dbReference type="SUPFAM" id="SSF69318">
    <property type="entry name" value="Integrin alpha N-terminal domain"/>
    <property type="match status" value="1"/>
</dbReference>
<protein>
    <recommendedName>
        <fullName evidence="4">VCBS repeat-containing protein</fullName>
    </recommendedName>
</protein>
<evidence type="ECO:0008006" key="4">
    <source>
        <dbReference type="Google" id="ProtNLM"/>
    </source>
</evidence>
<organism evidence="2 3">
    <name type="scientific">Xylaria multiplex</name>
    <dbReference type="NCBI Taxonomy" id="323545"/>
    <lineage>
        <taxon>Eukaryota</taxon>
        <taxon>Fungi</taxon>
        <taxon>Dikarya</taxon>
        <taxon>Ascomycota</taxon>
        <taxon>Pezizomycotina</taxon>
        <taxon>Sordariomycetes</taxon>
        <taxon>Xylariomycetidae</taxon>
        <taxon>Xylariales</taxon>
        <taxon>Xylariaceae</taxon>
        <taxon>Xylaria</taxon>
    </lineage>
</organism>
<dbReference type="AlphaFoldDB" id="A0A7C8MTD2"/>
<evidence type="ECO:0000313" key="3">
    <source>
        <dbReference type="Proteomes" id="UP000481858"/>
    </source>
</evidence>
<feature type="chain" id="PRO_5028950813" description="VCBS repeat-containing protein" evidence="1">
    <location>
        <begin position="28"/>
        <end position="318"/>
    </location>
</feature>
<reference evidence="2 3" key="1">
    <citation type="submission" date="2019-12" db="EMBL/GenBank/DDBJ databases">
        <title>Draft genome sequence of the ascomycete Xylaria multiplex DSM 110363.</title>
        <authorList>
            <person name="Buettner E."/>
            <person name="Kellner H."/>
        </authorList>
    </citation>
    <scope>NUCLEOTIDE SEQUENCE [LARGE SCALE GENOMIC DNA]</scope>
    <source>
        <strain evidence="2 3">DSM 110363</strain>
    </source>
</reference>
<dbReference type="InterPro" id="IPR028994">
    <property type="entry name" value="Integrin_alpha_N"/>
</dbReference>
<keyword evidence="1" id="KW-0732">Signal</keyword>
<gene>
    <name evidence="2" type="ORF">GQX73_g8440</name>
</gene>
<dbReference type="OrthoDB" id="674604at2759"/>
<sequence length="318" mass="34996">MVRSTWSPSCFRCISYLCLIIPVFGLAQQPGEHFLNARQGPYQARILDTGSTFGQENNGVWQLIDATNDGIPDLAYIKTRSTGTNSVEVHIASSSSGFQTRIFEDGTTFAEENDGTWLLVPSKNGALPDLVFIKTSNTPSGKVEVHIASGASGYRIRTQETPTAFVNENSGFWSLYDYDDDGILDLVYIKTQDTVTNRVEVYVASGASTYSEFILRAATTFPIDNNGFWFLAPYSAPGAADLVYIRDARTSTGQIEVYVHSKLSGYQRRIFQGGSAFAQETNGVWSLIDYNRDGILDLTYIKYLSTGTRTTEVHVAAG</sequence>
<feature type="signal peptide" evidence="1">
    <location>
        <begin position="1"/>
        <end position="27"/>
    </location>
</feature>